<dbReference type="EMBL" id="MN740596">
    <property type="protein sequence ID" value="QHS78354.1"/>
    <property type="molecule type" value="Genomic_DNA"/>
</dbReference>
<dbReference type="AlphaFoldDB" id="A0A6C0AF06"/>
<protein>
    <submittedName>
        <fullName evidence="1">Uncharacterized protein</fullName>
    </submittedName>
</protein>
<name>A0A6C0AF06_9ZZZZ</name>
<accession>A0A6C0AF06</accession>
<proteinExistence type="predicted"/>
<organism evidence="1">
    <name type="scientific">viral metagenome</name>
    <dbReference type="NCBI Taxonomy" id="1070528"/>
    <lineage>
        <taxon>unclassified sequences</taxon>
        <taxon>metagenomes</taxon>
        <taxon>organismal metagenomes</taxon>
    </lineage>
</organism>
<reference evidence="1" key="1">
    <citation type="journal article" date="2020" name="Nature">
        <title>Giant virus diversity and host interactions through global metagenomics.</title>
        <authorList>
            <person name="Schulz F."/>
            <person name="Roux S."/>
            <person name="Paez-Espino D."/>
            <person name="Jungbluth S."/>
            <person name="Walsh D.A."/>
            <person name="Denef V.J."/>
            <person name="McMahon K.D."/>
            <person name="Konstantinidis K.T."/>
            <person name="Eloe-Fadrosh E.A."/>
            <person name="Kyrpides N.C."/>
            <person name="Woyke T."/>
        </authorList>
    </citation>
    <scope>NUCLEOTIDE SEQUENCE</scope>
    <source>
        <strain evidence="1">GVMAG-S-1021933-23</strain>
    </source>
</reference>
<evidence type="ECO:0000313" key="1">
    <source>
        <dbReference type="EMBL" id="QHS78354.1"/>
    </source>
</evidence>
<sequence length="237" mass="27978">MSVLKKIISKSLISENLMPKHEKLLKKMISELLSNKYVDIVYNIFNTLDNHIIFKNLVFMNTCSKIGKFALTYNKLLNEYLTKNKLNKLRNLLSDPKTIEYDSNEFLTDSQKEKINQEINTEISATNLLFEKILFMNDPIPRHIFSKGFQECKNDICLLDNEKNNLVLDPNKKFIWLSEKISEINYGWCFKIEELLIILNTSKINPYTSKKFSKEVIDPIKLKYRLEYLLCKKYVRG</sequence>